<keyword evidence="2" id="KW-1185">Reference proteome</keyword>
<protein>
    <submittedName>
        <fullName evidence="1">Uncharacterized protein</fullName>
    </submittedName>
</protein>
<sequence>MLDAIRICYGISDAKEYSSKMLGAMCSAYGYRVEGVCLGLCGAEDMDDSSKFGMYNFGISSFGISSN</sequence>
<reference evidence="1 2" key="1">
    <citation type="submission" date="2024-01" db="EMBL/GenBank/DDBJ databases">
        <title>The complete chloroplast genome sequence of Lithospermum erythrorhizon: insights into the phylogenetic relationship among Boraginaceae species and the maternal lineages of purple gromwells.</title>
        <authorList>
            <person name="Okada T."/>
            <person name="Watanabe K."/>
        </authorList>
    </citation>
    <scope>NUCLEOTIDE SEQUENCE [LARGE SCALE GENOMIC DNA]</scope>
</reference>
<name>A0AAV3RCY5_LITER</name>
<gene>
    <name evidence="1" type="ORF">LIER_26807</name>
</gene>
<dbReference type="Proteomes" id="UP001454036">
    <property type="component" value="Unassembled WGS sequence"/>
</dbReference>
<proteinExistence type="predicted"/>
<evidence type="ECO:0000313" key="2">
    <source>
        <dbReference type="Proteomes" id="UP001454036"/>
    </source>
</evidence>
<dbReference type="AlphaFoldDB" id="A0AAV3RCY5"/>
<accession>A0AAV3RCY5</accession>
<comment type="caution">
    <text evidence="1">The sequence shown here is derived from an EMBL/GenBank/DDBJ whole genome shotgun (WGS) entry which is preliminary data.</text>
</comment>
<evidence type="ECO:0000313" key="1">
    <source>
        <dbReference type="EMBL" id="GAA0173128.1"/>
    </source>
</evidence>
<organism evidence="1 2">
    <name type="scientific">Lithospermum erythrorhizon</name>
    <name type="common">Purple gromwell</name>
    <name type="synonym">Lithospermum officinale var. erythrorhizon</name>
    <dbReference type="NCBI Taxonomy" id="34254"/>
    <lineage>
        <taxon>Eukaryota</taxon>
        <taxon>Viridiplantae</taxon>
        <taxon>Streptophyta</taxon>
        <taxon>Embryophyta</taxon>
        <taxon>Tracheophyta</taxon>
        <taxon>Spermatophyta</taxon>
        <taxon>Magnoliopsida</taxon>
        <taxon>eudicotyledons</taxon>
        <taxon>Gunneridae</taxon>
        <taxon>Pentapetalae</taxon>
        <taxon>asterids</taxon>
        <taxon>lamiids</taxon>
        <taxon>Boraginales</taxon>
        <taxon>Boraginaceae</taxon>
        <taxon>Boraginoideae</taxon>
        <taxon>Lithospermeae</taxon>
        <taxon>Lithospermum</taxon>
    </lineage>
</organism>
<dbReference type="EMBL" id="BAABME010008457">
    <property type="protein sequence ID" value="GAA0173128.1"/>
    <property type="molecule type" value="Genomic_DNA"/>
</dbReference>